<accession>K3ZVA7</accession>
<protein>
    <submittedName>
        <fullName evidence="2">Uncharacterized protein</fullName>
    </submittedName>
</protein>
<dbReference type="EMBL" id="AGNK02000687">
    <property type="status" value="NOT_ANNOTATED_CDS"/>
    <property type="molecule type" value="Genomic_DNA"/>
</dbReference>
<proteinExistence type="predicted"/>
<dbReference type="HOGENOM" id="CLU_864359_0_0_1"/>
<reference evidence="2" key="2">
    <citation type="submission" date="2018-08" db="UniProtKB">
        <authorList>
            <consortium name="EnsemblPlants"/>
        </authorList>
    </citation>
    <scope>IDENTIFICATION</scope>
    <source>
        <strain evidence="2">Yugu1</strain>
    </source>
</reference>
<sequence length="322" mass="32938">MVLDDEPPDQPEELVGALRPRVPAEEPVLHPGELHVLLVLAPLHPPRVRRVPLPEHVALRGDDEHGGHLDGLQPRRLRPRRVDRRVVPGRAAGQREAAVLVAGFGGEVRARRALQLGARPGLAGHGRHEEDVPAEPDGGAEAGLAERGGDVVGDVAAGRVASDEDAGEVGGVGEPGVGGGSGAEPRHGLGAVLLGGGDAVLRREAVVEGEHHGGELGGEAEAAGVEAGPAAGADAEAAAVEVGHHRDPRVVGRAERPVEADVEAVLRLPRHSSAVISAATGGSALRRTVPSLISCITPRQSSTTYGSGAGDDIVILLFTLEA</sequence>
<dbReference type="EnsemblPlants" id="KQL22515">
    <property type="protein sequence ID" value="KQL22515"/>
    <property type="gene ID" value="SETIT_030538mg"/>
</dbReference>
<dbReference type="AlphaFoldDB" id="K3ZVA7"/>
<dbReference type="OMA" id="ELHELHW"/>
<evidence type="ECO:0000313" key="2">
    <source>
        <dbReference type="EnsemblPlants" id="KQL22515"/>
    </source>
</evidence>
<dbReference type="Gramene" id="KQL22515">
    <property type="protein sequence ID" value="KQL22515"/>
    <property type="gene ID" value="SETIT_030538mg"/>
</dbReference>
<evidence type="ECO:0000256" key="1">
    <source>
        <dbReference type="SAM" id="MobiDB-lite"/>
    </source>
</evidence>
<feature type="region of interest" description="Disordered" evidence="1">
    <location>
        <begin position="120"/>
        <end position="145"/>
    </location>
</feature>
<keyword evidence="3" id="KW-1185">Reference proteome</keyword>
<dbReference type="InParanoid" id="K3ZVA7"/>
<dbReference type="Proteomes" id="UP000004995">
    <property type="component" value="Unassembled WGS sequence"/>
</dbReference>
<reference evidence="3" key="1">
    <citation type="journal article" date="2012" name="Nat. Biotechnol.">
        <title>Reference genome sequence of the model plant Setaria.</title>
        <authorList>
            <person name="Bennetzen J.L."/>
            <person name="Schmutz J."/>
            <person name="Wang H."/>
            <person name="Percifield R."/>
            <person name="Hawkins J."/>
            <person name="Pontaroli A.C."/>
            <person name="Estep M."/>
            <person name="Feng L."/>
            <person name="Vaughn J.N."/>
            <person name="Grimwood J."/>
            <person name="Jenkins J."/>
            <person name="Barry K."/>
            <person name="Lindquist E."/>
            <person name="Hellsten U."/>
            <person name="Deshpande S."/>
            <person name="Wang X."/>
            <person name="Wu X."/>
            <person name="Mitros T."/>
            <person name="Triplett J."/>
            <person name="Yang X."/>
            <person name="Ye C.Y."/>
            <person name="Mauro-Herrera M."/>
            <person name="Wang L."/>
            <person name="Li P."/>
            <person name="Sharma M."/>
            <person name="Sharma R."/>
            <person name="Ronald P.C."/>
            <person name="Panaud O."/>
            <person name="Kellogg E.A."/>
            <person name="Brutnell T.P."/>
            <person name="Doust A.N."/>
            <person name="Tuskan G.A."/>
            <person name="Rokhsar D."/>
            <person name="Devos K.M."/>
        </authorList>
    </citation>
    <scope>NUCLEOTIDE SEQUENCE [LARGE SCALE GENOMIC DNA]</scope>
    <source>
        <strain evidence="3">cv. Yugu1</strain>
    </source>
</reference>
<name>K3ZVA7_SETIT</name>
<feature type="region of interest" description="Disordered" evidence="1">
    <location>
        <begin position="160"/>
        <end position="184"/>
    </location>
</feature>
<evidence type="ECO:0000313" key="3">
    <source>
        <dbReference type="Proteomes" id="UP000004995"/>
    </source>
</evidence>
<organism evidence="2 3">
    <name type="scientific">Setaria italica</name>
    <name type="common">Foxtail millet</name>
    <name type="synonym">Panicum italicum</name>
    <dbReference type="NCBI Taxonomy" id="4555"/>
    <lineage>
        <taxon>Eukaryota</taxon>
        <taxon>Viridiplantae</taxon>
        <taxon>Streptophyta</taxon>
        <taxon>Embryophyta</taxon>
        <taxon>Tracheophyta</taxon>
        <taxon>Spermatophyta</taxon>
        <taxon>Magnoliopsida</taxon>
        <taxon>Liliopsida</taxon>
        <taxon>Poales</taxon>
        <taxon>Poaceae</taxon>
        <taxon>PACMAD clade</taxon>
        <taxon>Panicoideae</taxon>
        <taxon>Panicodae</taxon>
        <taxon>Paniceae</taxon>
        <taxon>Cenchrinae</taxon>
        <taxon>Setaria</taxon>
    </lineage>
</organism>
<feature type="compositionally biased region" description="Gly residues" evidence="1">
    <location>
        <begin position="168"/>
        <end position="182"/>
    </location>
</feature>